<gene>
    <name evidence="8" type="primary">rpmE</name>
    <name evidence="9" type="ORF">Ga0061063_1175</name>
</gene>
<feature type="binding site" evidence="8">
    <location>
        <position position="16"/>
    </location>
    <ligand>
        <name>Zn(2+)</name>
        <dbReference type="ChEBI" id="CHEBI:29105"/>
    </ligand>
</feature>
<comment type="similarity">
    <text evidence="1 8">Belongs to the bacterial ribosomal protein bL31 family. Type A subfamily.</text>
</comment>
<feature type="binding site" evidence="8">
    <location>
        <position position="18"/>
    </location>
    <ligand>
        <name>Zn(2+)</name>
        <dbReference type="ChEBI" id="CHEBI:29105"/>
    </ligand>
</feature>
<dbReference type="RefSeq" id="WP_054284991.1">
    <property type="nucleotide sequence ID" value="NZ_CYHA01000002.1"/>
</dbReference>
<evidence type="ECO:0000256" key="4">
    <source>
        <dbReference type="ARBA" id="ARBA00022884"/>
    </source>
</evidence>
<dbReference type="EMBL" id="CYHA01000002">
    <property type="protein sequence ID" value="CUA82310.1"/>
    <property type="molecule type" value="Genomic_DNA"/>
</dbReference>
<dbReference type="GO" id="GO:0003735">
    <property type="term" value="F:structural constituent of ribosome"/>
    <property type="evidence" value="ECO:0007669"/>
    <property type="project" value="InterPro"/>
</dbReference>
<keyword evidence="8" id="KW-0862">Zinc</keyword>
<reference evidence="10" key="1">
    <citation type="submission" date="2015-08" db="EMBL/GenBank/DDBJ databases">
        <authorList>
            <person name="Varghese N."/>
        </authorList>
    </citation>
    <scope>NUCLEOTIDE SEQUENCE [LARGE SCALE GENOMIC DNA]</scope>
    <source>
        <strain evidence="10">DSM 17901</strain>
    </source>
</reference>
<keyword evidence="4 8" id="KW-0694">RNA-binding</keyword>
<dbReference type="GO" id="GO:0046872">
    <property type="term" value="F:metal ion binding"/>
    <property type="evidence" value="ECO:0007669"/>
    <property type="project" value="UniProtKB-KW"/>
</dbReference>
<sequence>MKTDIQPAYKDVTVACSCGNQFVTKSTMGKDNFHIEVCSQCHPFYTGKQKIVDTAGRVDKFNQKFGGFFKR</sequence>
<dbReference type="PRINTS" id="PR01249">
    <property type="entry name" value="RIBOSOMALL31"/>
</dbReference>
<dbReference type="PANTHER" id="PTHR33280:SF6">
    <property type="entry name" value="LARGE RIBOSOMAL SUBUNIT PROTEIN BL31A"/>
    <property type="match status" value="1"/>
</dbReference>
<dbReference type="HAMAP" id="MF_00501">
    <property type="entry name" value="Ribosomal_bL31_1"/>
    <property type="match status" value="1"/>
</dbReference>
<evidence type="ECO:0000256" key="5">
    <source>
        <dbReference type="ARBA" id="ARBA00022980"/>
    </source>
</evidence>
<evidence type="ECO:0000256" key="1">
    <source>
        <dbReference type="ARBA" id="ARBA00009296"/>
    </source>
</evidence>
<dbReference type="PANTHER" id="PTHR33280">
    <property type="entry name" value="50S RIBOSOMAL PROTEIN L31, CHLOROPLASTIC"/>
    <property type="match status" value="1"/>
</dbReference>
<dbReference type="InterPro" id="IPR034704">
    <property type="entry name" value="Ribosomal_bL28/bL31-like_sf"/>
</dbReference>
<evidence type="ECO:0000313" key="9">
    <source>
        <dbReference type="EMBL" id="CUA82310.1"/>
    </source>
</evidence>
<proteinExistence type="inferred from homology"/>
<dbReference type="NCBIfam" id="NF000612">
    <property type="entry name" value="PRK00019.1"/>
    <property type="match status" value="1"/>
</dbReference>
<dbReference type="GO" id="GO:1990904">
    <property type="term" value="C:ribonucleoprotein complex"/>
    <property type="evidence" value="ECO:0007669"/>
    <property type="project" value="UniProtKB-KW"/>
</dbReference>
<keyword evidence="6 8" id="KW-0687">Ribonucleoprotein</keyword>
<feature type="binding site" evidence="8">
    <location>
        <position position="38"/>
    </location>
    <ligand>
        <name>Zn(2+)</name>
        <dbReference type="ChEBI" id="CHEBI:29105"/>
    </ligand>
</feature>
<keyword evidence="3 8" id="KW-0699">rRNA-binding</keyword>
<name>A0A0K6GU52_9NEIS</name>
<dbReference type="SUPFAM" id="SSF143800">
    <property type="entry name" value="L28p-like"/>
    <property type="match status" value="1"/>
</dbReference>
<organism evidence="9 10">
    <name type="scientific">Gulbenkiania indica</name>
    <dbReference type="NCBI Taxonomy" id="375574"/>
    <lineage>
        <taxon>Bacteria</taxon>
        <taxon>Pseudomonadati</taxon>
        <taxon>Pseudomonadota</taxon>
        <taxon>Betaproteobacteria</taxon>
        <taxon>Neisseriales</taxon>
        <taxon>Chromobacteriaceae</taxon>
        <taxon>Gulbenkiania</taxon>
    </lineage>
</organism>
<evidence type="ECO:0000256" key="8">
    <source>
        <dbReference type="HAMAP-Rule" id="MF_00501"/>
    </source>
</evidence>
<dbReference type="PROSITE" id="PS01143">
    <property type="entry name" value="RIBOSOMAL_L31"/>
    <property type="match status" value="1"/>
</dbReference>
<dbReference type="Pfam" id="PF01197">
    <property type="entry name" value="Ribosomal_L31"/>
    <property type="match status" value="1"/>
</dbReference>
<evidence type="ECO:0000256" key="3">
    <source>
        <dbReference type="ARBA" id="ARBA00022730"/>
    </source>
</evidence>
<comment type="function">
    <text evidence="8">Binds the 23S rRNA.</text>
</comment>
<dbReference type="GO" id="GO:0006412">
    <property type="term" value="P:translation"/>
    <property type="evidence" value="ECO:0007669"/>
    <property type="project" value="UniProtKB-UniRule"/>
</dbReference>
<evidence type="ECO:0000313" key="10">
    <source>
        <dbReference type="Proteomes" id="UP000243535"/>
    </source>
</evidence>
<accession>A0A0K6GU52</accession>
<dbReference type="Proteomes" id="UP000243535">
    <property type="component" value="Unassembled WGS sequence"/>
</dbReference>
<dbReference type="OrthoDB" id="9803251at2"/>
<dbReference type="InterPro" id="IPR002150">
    <property type="entry name" value="Ribosomal_bL31"/>
</dbReference>
<evidence type="ECO:0000256" key="2">
    <source>
        <dbReference type="ARBA" id="ARBA00011838"/>
    </source>
</evidence>
<comment type="subunit">
    <text evidence="2 8">Part of the 50S ribosomal subunit.</text>
</comment>
<keyword evidence="8" id="KW-0479">Metal-binding</keyword>
<dbReference type="GO" id="GO:0019843">
    <property type="term" value="F:rRNA binding"/>
    <property type="evidence" value="ECO:0007669"/>
    <property type="project" value="UniProtKB-KW"/>
</dbReference>
<dbReference type="AlphaFoldDB" id="A0A0K6GU52"/>
<keyword evidence="5 8" id="KW-0689">Ribosomal protein</keyword>
<protein>
    <recommendedName>
        <fullName evidence="7 8">Large ribosomal subunit protein bL31</fullName>
    </recommendedName>
</protein>
<keyword evidence="10" id="KW-1185">Reference proteome</keyword>
<comment type="cofactor">
    <cofactor evidence="8">
        <name>Zn(2+)</name>
        <dbReference type="ChEBI" id="CHEBI:29105"/>
    </cofactor>
    <text evidence="8">Binds 1 zinc ion per subunit.</text>
</comment>
<dbReference type="NCBIfam" id="TIGR00105">
    <property type="entry name" value="L31"/>
    <property type="match status" value="1"/>
</dbReference>
<evidence type="ECO:0000256" key="7">
    <source>
        <dbReference type="ARBA" id="ARBA00035687"/>
    </source>
</evidence>
<dbReference type="GO" id="GO:0005840">
    <property type="term" value="C:ribosome"/>
    <property type="evidence" value="ECO:0007669"/>
    <property type="project" value="UniProtKB-KW"/>
</dbReference>
<dbReference type="STRING" id="375574.GCA_001418035_00968"/>
<dbReference type="InterPro" id="IPR027491">
    <property type="entry name" value="Ribosomal_bL31_A"/>
</dbReference>
<dbReference type="NCBIfam" id="NF001809">
    <property type="entry name" value="PRK00528.1"/>
    <property type="match status" value="1"/>
</dbReference>
<dbReference type="Gene3D" id="4.10.830.30">
    <property type="entry name" value="Ribosomal protein L31"/>
    <property type="match status" value="1"/>
</dbReference>
<feature type="binding site" evidence="8">
    <location>
        <position position="41"/>
    </location>
    <ligand>
        <name>Zn(2+)</name>
        <dbReference type="ChEBI" id="CHEBI:29105"/>
    </ligand>
</feature>
<dbReference type="InterPro" id="IPR042105">
    <property type="entry name" value="Ribosomal_bL31_sf"/>
</dbReference>
<evidence type="ECO:0000256" key="6">
    <source>
        <dbReference type="ARBA" id="ARBA00023274"/>
    </source>
</evidence>